<comment type="subcellular location">
    <subcellularLocation>
        <location evidence="1">Nucleus</location>
    </subcellularLocation>
</comment>
<dbReference type="InterPro" id="IPR007504">
    <property type="entry name" value="H/ACA_rnp_Gar1/Naf1"/>
</dbReference>
<evidence type="ECO:0000313" key="10">
    <source>
        <dbReference type="EMBL" id="EGO30992.1"/>
    </source>
</evidence>
<feature type="compositionally biased region" description="Basic and acidic residues" evidence="9">
    <location>
        <begin position="401"/>
        <end position="422"/>
    </location>
</feature>
<dbReference type="AlphaFoldDB" id="F8NG22"/>
<evidence type="ECO:0000256" key="6">
    <source>
        <dbReference type="ARBA" id="ARBA00022553"/>
    </source>
</evidence>
<dbReference type="RefSeq" id="XP_007312876.1">
    <property type="nucleotide sequence ID" value="XM_007312814.1"/>
</dbReference>
<feature type="compositionally biased region" description="Basic and acidic residues" evidence="9">
    <location>
        <begin position="94"/>
        <end position="107"/>
    </location>
</feature>
<evidence type="ECO:0000256" key="3">
    <source>
        <dbReference type="ARBA" id="ARBA00021438"/>
    </source>
</evidence>
<keyword evidence="6" id="KW-0597">Phosphoprotein</keyword>
<feature type="region of interest" description="Disordered" evidence="9">
    <location>
        <begin position="24"/>
        <end position="123"/>
    </location>
</feature>
<protein>
    <recommendedName>
        <fullName evidence="3">H/ACA ribonucleoprotein complex non-core subunit NAF1</fullName>
    </recommendedName>
</protein>
<dbReference type="SUPFAM" id="SSF50447">
    <property type="entry name" value="Translation proteins"/>
    <property type="match status" value="1"/>
</dbReference>
<dbReference type="InterPro" id="IPR038664">
    <property type="entry name" value="Gar1/Naf1_Cbf5-bd_sf"/>
</dbReference>
<dbReference type="EMBL" id="GL945428">
    <property type="protein sequence ID" value="EGO30992.1"/>
    <property type="molecule type" value="Genomic_DNA"/>
</dbReference>
<feature type="region of interest" description="Disordered" evidence="9">
    <location>
        <begin position="571"/>
        <end position="604"/>
    </location>
</feature>
<accession>F8NG22</accession>
<keyword evidence="4" id="KW-0690">Ribosome biogenesis</keyword>
<feature type="region of interest" description="Disordered" evidence="9">
    <location>
        <begin position="259"/>
        <end position="460"/>
    </location>
</feature>
<feature type="compositionally biased region" description="Basic and acidic residues" evidence="9">
    <location>
        <begin position="353"/>
        <end position="364"/>
    </location>
</feature>
<keyword evidence="7" id="KW-0694">RNA-binding</keyword>
<dbReference type="GO" id="GO:0005732">
    <property type="term" value="C:sno(s)RNA-containing ribonucleoprotein complex"/>
    <property type="evidence" value="ECO:0007669"/>
    <property type="project" value="InterPro"/>
</dbReference>
<evidence type="ECO:0000256" key="5">
    <source>
        <dbReference type="ARBA" id="ARBA00022552"/>
    </source>
</evidence>
<gene>
    <name evidence="10" type="ORF">SERLADRAFT_412484</name>
</gene>
<dbReference type="OrthoDB" id="21550at2759"/>
<evidence type="ECO:0000256" key="4">
    <source>
        <dbReference type="ARBA" id="ARBA00022517"/>
    </source>
</evidence>
<dbReference type="Pfam" id="PF04410">
    <property type="entry name" value="Gar1"/>
    <property type="match status" value="1"/>
</dbReference>
<evidence type="ECO:0000256" key="7">
    <source>
        <dbReference type="ARBA" id="ARBA00022884"/>
    </source>
</evidence>
<dbReference type="GO" id="GO:0001522">
    <property type="term" value="P:pseudouridine synthesis"/>
    <property type="evidence" value="ECO:0007669"/>
    <property type="project" value="InterPro"/>
</dbReference>
<dbReference type="PANTHER" id="PTHR31633:SF1">
    <property type="entry name" value="H_ACA RIBONUCLEOPROTEIN COMPLEX NON-CORE SUBUNIT NAF1"/>
    <property type="match status" value="1"/>
</dbReference>
<evidence type="ECO:0000256" key="8">
    <source>
        <dbReference type="ARBA" id="ARBA00023242"/>
    </source>
</evidence>
<proteinExistence type="inferred from homology"/>
<sequence length="604" mass="66652">MNIPFFKVPNHVPQDILLIQDLVDVPPPPSSIRNVLPGATEENDDSIASSGSELDSEEEVEAGLVVPEDDQGHHTPTVLSDSSSDSESDSEPEPSLKMESPDEKPLRDNNITVDIDDDDESGPGATLAYVQTKNEVVDADILIPPVTTIGSDEMLEKVGEITSIVGNVVIVKGVASGLMTRASEKALDADTLLAFDDREVLGYIYETFGPTSQPLYQIKFNQKFPLDPEKVRVAREVFHVPQQSNFVFVNQLKKLKGSDASNINDEEPADHELEFSDDEQEAAHKSRNKRRSQSVASSRASTPAHSRKREEELTSVPFFGSNPYAEHGPYDMDFSVPGPSRPPPIPYDDPYAEEFKVEELKYEDDPSPETLRSMIRPVDQAPDRSHHETQTRPVRGRGRGRGRERGRAKHSNWESRTPRENPGRTWGGRGRDSHRRGSGSWNEGQGAPQDFMAQSYQPYDPYAPQSISPTSPVVDGATSSQFESSAGMAGADYQSMHVPSSAASPWAFPPEMYDQSYVQPHINPRFASAFGMNFNHTAPSWRGPPQQGQYNLGYQAAQPPQNWSDEWTVHGITSHEPHGSNDFPTSGASERPAPEEARQGTMPP</sequence>
<dbReference type="GO" id="GO:0000493">
    <property type="term" value="P:box H/ACA snoRNP assembly"/>
    <property type="evidence" value="ECO:0007669"/>
    <property type="project" value="InterPro"/>
</dbReference>
<dbReference type="PANTHER" id="PTHR31633">
    <property type="entry name" value="H/ACA RIBONUCLEOPROTEIN COMPLEX NON-CORE SUBUNIT NAF1"/>
    <property type="match status" value="1"/>
</dbReference>
<keyword evidence="8" id="KW-0539">Nucleus</keyword>
<evidence type="ECO:0000256" key="9">
    <source>
        <dbReference type="SAM" id="MobiDB-lite"/>
    </source>
</evidence>
<dbReference type="InterPro" id="IPR040309">
    <property type="entry name" value="Naf1"/>
</dbReference>
<feature type="compositionally biased region" description="Acidic residues" evidence="9">
    <location>
        <begin position="264"/>
        <end position="280"/>
    </location>
</feature>
<dbReference type="Gene3D" id="2.40.10.230">
    <property type="entry name" value="Probable tRNA pseudouridine synthase domain"/>
    <property type="match status" value="1"/>
</dbReference>
<name>F8NG22_SERL9</name>
<evidence type="ECO:0000256" key="1">
    <source>
        <dbReference type="ARBA" id="ARBA00004123"/>
    </source>
</evidence>
<dbReference type="KEGG" id="sla:SERLADRAFT_412484"/>
<feature type="compositionally biased region" description="Basic and acidic residues" evidence="9">
    <location>
        <begin position="381"/>
        <end position="390"/>
    </location>
</feature>
<dbReference type="InterPro" id="IPR009000">
    <property type="entry name" value="Transl_B-barrel_sf"/>
</dbReference>
<dbReference type="GeneID" id="18813051"/>
<evidence type="ECO:0000256" key="2">
    <source>
        <dbReference type="ARBA" id="ARBA00009801"/>
    </source>
</evidence>
<dbReference type="GO" id="GO:0005634">
    <property type="term" value="C:nucleus"/>
    <property type="evidence" value="ECO:0007669"/>
    <property type="project" value="UniProtKB-SubCell"/>
</dbReference>
<dbReference type="HOGENOM" id="CLU_022331_0_0_1"/>
<keyword evidence="5" id="KW-0698">rRNA processing</keyword>
<dbReference type="GO" id="GO:0003723">
    <property type="term" value="F:RNA binding"/>
    <property type="evidence" value="ECO:0007669"/>
    <property type="project" value="UniProtKB-KW"/>
</dbReference>
<dbReference type="Proteomes" id="UP000008064">
    <property type="component" value="Unassembled WGS sequence"/>
</dbReference>
<organism>
    <name type="scientific">Serpula lacrymans var. lacrymans (strain S7.9)</name>
    <name type="common">Dry rot fungus</name>
    <dbReference type="NCBI Taxonomy" id="578457"/>
    <lineage>
        <taxon>Eukaryota</taxon>
        <taxon>Fungi</taxon>
        <taxon>Dikarya</taxon>
        <taxon>Basidiomycota</taxon>
        <taxon>Agaricomycotina</taxon>
        <taxon>Agaricomycetes</taxon>
        <taxon>Agaricomycetidae</taxon>
        <taxon>Boletales</taxon>
        <taxon>Coniophorineae</taxon>
        <taxon>Serpulaceae</taxon>
        <taxon>Serpula</taxon>
    </lineage>
</organism>
<dbReference type="GO" id="GO:0006364">
    <property type="term" value="P:rRNA processing"/>
    <property type="evidence" value="ECO:0007669"/>
    <property type="project" value="UniProtKB-KW"/>
</dbReference>
<comment type="similarity">
    <text evidence="2">Belongs to the NAF1 family.</text>
</comment>
<reference evidence="10" key="1">
    <citation type="submission" date="2011-04" db="EMBL/GenBank/DDBJ databases">
        <title>Evolution of plant cell wall degrading machinery underlies the functional diversity of forest fungi.</title>
        <authorList>
            <consortium name="US DOE Joint Genome Institute (JGI-PGF)"/>
            <person name="Eastwood D.C."/>
            <person name="Floudas D."/>
            <person name="Binder M."/>
            <person name="Majcherczyk A."/>
            <person name="Schneider P."/>
            <person name="Aerts A."/>
            <person name="Asiegbu F.O."/>
            <person name="Baker S.E."/>
            <person name="Barry K."/>
            <person name="Bendiksby M."/>
            <person name="Blumentritt M."/>
            <person name="Coutinho P.M."/>
            <person name="Cullen D."/>
            <person name="Cullen D."/>
            <person name="Gathman A."/>
            <person name="Goodell B."/>
            <person name="Henrissat B."/>
            <person name="Ihrmark K."/>
            <person name="Kauserud H."/>
            <person name="Kohler A."/>
            <person name="LaButti K."/>
            <person name="Lapidus A."/>
            <person name="Lavin J.L."/>
            <person name="Lee Y.-H."/>
            <person name="Lindquist E."/>
            <person name="Lilly W."/>
            <person name="Lucas S."/>
            <person name="Morin E."/>
            <person name="Murat C."/>
            <person name="Oguiza J.A."/>
            <person name="Park J."/>
            <person name="Pisabarro A.G."/>
            <person name="Riley R."/>
            <person name="Rosling A."/>
            <person name="Salamov A."/>
            <person name="Schmidt O."/>
            <person name="Schmutz J."/>
            <person name="Skrede I."/>
            <person name="Stenlid J."/>
            <person name="Wiebenga A."/>
            <person name="Xie X."/>
            <person name="Kues U."/>
            <person name="Hibbett D.S."/>
            <person name="Hoffmeister D."/>
            <person name="Hogberg N."/>
            <person name="Martin F."/>
            <person name="Grigoriev I.V."/>
            <person name="Watkinson S.C."/>
        </authorList>
    </citation>
    <scope>NUCLEOTIDE SEQUENCE</scope>
    <source>
        <strain evidence="10">S7.9</strain>
    </source>
</reference>